<dbReference type="EMBL" id="JACGCI010000038">
    <property type="protein sequence ID" value="KAF6753683.1"/>
    <property type="molecule type" value="Genomic_DNA"/>
</dbReference>
<name>A0A8H6HXL5_9AGAR</name>
<dbReference type="Proteomes" id="UP000521943">
    <property type="component" value="Unassembled WGS sequence"/>
</dbReference>
<feature type="compositionally biased region" description="Low complexity" evidence="1">
    <location>
        <begin position="20"/>
        <end position="31"/>
    </location>
</feature>
<evidence type="ECO:0000256" key="1">
    <source>
        <dbReference type="SAM" id="MobiDB-lite"/>
    </source>
</evidence>
<feature type="compositionally biased region" description="Basic residues" evidence="1">
    <location>
        <begin position="1"/>
        <end position="11"/>
    </location>
</feature>
<organism evidence="3 4">
    <name type="scientific">Ephemerocybe angulata</name>
    <dbReference type="NCBI Taxonomy" id="980116"/>
    <lineage>
        <taxon>Eukaryota</taxon>
        <taxon>Fungi</taxon>
        <taxon>Dikarya</taxon>
        <taxon>Basidiomycota</taxon>
        <taxon>Agaricomycotina</taxon>
        <taxon>Agaricomycetes</taxon>
        <taxon>Agaricomycetidae</taxon>
        <taxon>Agaricales</taxon>
        <taxon>Agaricineae</taxon>
        <taxon>Psathyrellaceae</taxon>
        <taxon>Ephemerocybe</taxon>
    </lineage>
</organism>
<gene>
    <name evidence="3" type="ORF">DFP72DRAFT_1069248</name>
</gene>
<feature type="region of interest" description="Disordered" evidence="1">
    <location>
        <begin position="1"/>
        <end position="31"/>
    </location>
</feature>
<accession>A0A8H6HXL5</accession>
<proteinExistence type="predicted"/>
<dbReference type="AlphaFoldDB" id="A0A8H6HXL5"/>
<dbReference type="Pfam" id="PF22893">
    <property type="entry name" value="ULD_2"/>
    <property type="match status" value="1"/>
</dbReference>
<protein>
    <recommendedName>
        <fullName evidence="2">Ubiquitin-like domain-containing protein</fullName>
    </recommendedName>
</protein>
<evidence type="ECO:0000313" key="3">
    <source>
        <dbReference type="EMBL" id="KAF6753683.1"/>
    </source>
</evidence>
<sequence>MMPKRRVRLPRRREGGKSGESGSAAGSTSAPRRAQQGIQMLLCNSSGFSISGSTFNAIQGDMVVHNTDYEEFLRRAVAELRRSLPAVVGYSSPNALVITDALGETLTLPWTLVPTLDALSGLLVKHFRGKIGEKRVSAGKYCLGWADGSNGGRAVKTYELKDVRESNARLIMSIILEQALAEELRNLCPKCGKTELGTYVDDGWHVCRRCNTRFMLPGKPVRRIATEGDIEDDIEDGDIVEEAAFRHVRKRQVELDELEEDPPIYRRPSFVPNRSNTRRARAFLVRERLKYVNEDAGLSRAEAIALCSNSDRYWSWRMRKQ</sequence>
<dbReference type="InterPro" id="IPR054464">
    <property type="entry name" value="ULD_fung"/>
</dbReference>
<reference evidence="3 4" key="1">
    <citation type="submission" date="2020-07" db="EMBL/GenBank/DDBJ databases">
        <title>Comparative genomics of pyrophilous fungi reveals a link between fire events and developmental genes.</title>
        <authorList>
            <consortium name="DOE Joint Genome Institute"/>
            <person name="Steindorff A.S."/>
            <person name="Carver A."/>
            <person name="Calhoun S."/>
            <person name="Stillman K."/>
            <person name="Liu H."/>
            <person name="Lipzen A."/>
            <person name="Pangilinan J."/>
            <person name="Labutti K."/>
            <person name="Bruns T.D."/>
            <person name="Grigoriev I.V."/>
        </authorList>
    </citation>
    <scope>NUCLEOTIDE SEQUENCE [LARGE SCALE GENOMIC DNA]</scope>
    <source>
        <strain evidence="3 4">CBS 144469</strain>
    </source>
</reference>
<feature type="domain" description="Ubiquitin-like" evidence="2">
    <location>
        <begin position="94"/>
        <end position="177"/>
    </location>
</feature>
<comment type="caution">
    <text evidence="3">The sequence shown here is derived from an EMBL/GenBank/DDBJ whole genome shotgun (WGS) entry which is preliminary data.</text>
</comment>
<dbReference type="OrthoDB" id="3271094at2759"/>
<evidence type="ECO:0000259" key="2">
    <source>
        <dbReference type="Pfam" id="PF22893"/>
    </source>
</evidence>
<evidence type="ECO:0000313" key="4">
    <source>
        <dbReference type="Proteomes" id="UP000521943"/>
    </source>
</evidence>
<keyword evidence="4" id="KW-1185">Reference proteome</keyword>